<comment type="caution">
    <text evidence="2">The sequence shown here is derived from an EMBL/GenBank/DDBJ whole genome shotgun (WGS) entry which is preliminary data.</text>
</comment>
<sequence length="76" mass="7828">ARLAAHGRADRRRPSAAVLRSPPACAVRARPGPLDPAARPCRDAAASAVHSAGTTHDHAGLAEGVITPRRAIARHS</sequence>
<evidence type="ECO:0000313" key="2">
    <source>
        <dbReference type="EMBL" id="GFD60026.1"/>
    </source>
</evidence>
<dbReference type="EMBL" id="BKCJ011872533">
    <property type="protein sequence ID" value="GFD60026.1"/>
    <property type="molecule type" value="Genomic_DNA"/>
</dbReference>
<proteinExistence type="predicted"/>
<organism evidence="2">
    <name type="scientific">Tanacetum cinerariifolium</name>
    <name type="common">Dalmatian daisy</name>
    <name type="synonym">Chrysanthemum cinerariifolium</name>
    <dbReference type="NCBI Taxonomy" id="118510"/>
    <lineage>
        <taxon>Eukaryota</taxon>
        <taxon>Viridiplantae</taxon>
        <taxon>Streptophyta</taxon>
        <taxon>Embryophyta</taxon>
        <taxon>Tracheophyta</taxon>
        <taxon>Spermatophyta</taxon>
        <taxon>Magnoliopsida</taxon>
        <taxon>eudicotyledons</taxon>
        <taxon>Gunneridae</taxon>
        <taxon>Pentapetalae</taxon>
        <taxon>asterids</taxon>
        <taxon>campanulids</taxon>
        <taxon>Asterales</taxon>
        <taxon>Asteraceae</taxon>
        <taxon>Asteroideae</taxon>
        <taxon>Anthemideae</taxon>
        <taxon>Anthemidinae</taxon>
        <taxon>Tanacetum</taxon>
    </lineage>
</organism>
<protein>
    <submittedName>
        <fullName evidence="2">Uncharacterized protein</fullName>
    </submittedName>
</protein>
<reference evidence="2" key="1">
    <citation type="journal article" date="2019" name="Sci. Rep.">
        <title>Draft genome of Tanacetum cinerariifolium, the natural source of mosquito coil.</title>
        <authorList>
            <person name="Yamashiro T."/>
            <person name="Shiraishi A."/>
            <person name="Satake H."/>
            <person name="Nakayama K."/>
        </authorList>
    </citation>
    <scope>NUCLEOTIDE SEQUENCE</scope>
</reference>
<feature type="region of interest" description="Disordered" evidence="1">
    <location>
        <begin position="1"/>
        <end position="22"/>
    </location>
</feature>
<name>A0A699XQ57_TANCI</name>
<accession>A0A699XQ57</accession>
<gene>
    <name evidence="2" type="ORF">Tci_931995</name>
</gene>
<evidence type="ECO:0000256" key="1">
    <source>
        <dbReference type="SAM" id="MobiDB-lite"/>
    </source>
</evidence>
<feature type="non-terminal residue" evidence="2">
    <location>
        <position position="1"/>
    </location>
</feature>
<dbReference type="AlphaFoldDB" id="A0A699XQ57"/>